<evidence type="ECO:0000313" key="2">
    <source>
        <dbReference type="Proteomes" id="UP000191024"/>
    </source>
</evidence>
<dbReference type="EMBL" id="LT598467">
    <property type="protein sequence ID" value="SCU96507.1"/>
    <property type="molecule type" value="Genomic_DNA"/>
</dbReference>
<dbReference type="STRING" id="1230905.A0A1G4JZH7"/>
<organism evidence="1 2">
    <name type="scientific">Lachancea mirantina</name>
    <dbReference type="NCBI Taxonomy" id="1230905"/>
    <lineage>
        <taxon>Eukaryota</taxon>
        <taxon>Fungi</taxon>
        <taxon>Dikarya</taxon>
        <taxon>Ascomycota</taxon>
        <taxon>Saccharomycotina</taxon>
        <taxon>Saccharomycetes</taxon>
        <taxon>Saccharomycetales</taxon>
        <taxon>Saccharomycetaceae</taxon>
        <taxon>Lachancea</taxon>
    </lineage>
</organism>
<proteinExistence type="predicted"/>
<protein>
    <submittedName>
        <fullName evidence="1">LAMI_0F06788g1_1</fullName>
    </submittedName>
</protein>
<reference evidence="2" key="1">
    <citation type="submission" date="2016-03" db="EMBL/GenBank/DDBJ databases">
        <authorList>
            <person name="Devillers H."/>
        </authorList>
    </citation>
    <scope>NUCLEOTIDE SEQUENCE [LARGE SCALE GENOMIC DNA]</scope>
</reference>
<keyword evidence="2" id="KW-1185">Reference proteome</keyword>
<gene>
    <name evidence="1" type="ORF">LAMI_0F06788G</name>
</gene>
<evidence type="ECO:0000313" key="1">
    <source>
        <dbReference type="EMBL" id="SCU96507.1"/>
    </source>
</evidence>
<dbReference type="AlphaFoldDB" id="A0A1G4JZH7"/>
<sequence>MSVSEAAPNSSMTLQDLLNDNEFQVQDFNQERNDASNIDVIVRDSLSLFIKGDPKRSLELLCSPGVLGREDLKRHSQVWKLFVSAYRDARYDTLGVSLQKVFKESFRHANFEHIKKISTSEPIQERIGLTLKYFECCSKCARRSSNKDQTELLAQETRASLQFFADQKYQSAQDKSRVLMPLVSFYIFTIGIELRHQPPSRALLDSLTRRVPSLSEILDSQDETATRNLGFNSIYARLDELARKKRSSKPVCTIEENRPKTEIIELPRSQVQKPASQKALSSAELLHWRSVMNIIIQKRINPKTAVFVVLIALFAMKRVKNFPVSLRKILLILRSFFRNVLRIIQLILSL</sequence>
<dbReference type="Proteomes" id="UP000191024">
    <property type="component" value="Chromosome F"/>
</dbReference>
<dbReference type="OrthoDB" id="4067660at2759"/>
<accession>A0A1G4JZH7</accession>
<name>A0A1G4JZH7_9SACH</name>